<sequence>MKTIIFNLFIVLLSATISAHACPFCISETGQLVREGIFNADLLFYLFCTALPFLLFSLIAGLAIYSTRIIQYFKGNHE</sequence>
<feature type="transmembrane region" description="Helical" evidence="1">
    <location>
        <begin position="43"/>
        <end position="65"/>
    </location>
</feature>
<dbReference type="Proteomes" id="UP000055035">
    <property type="component" value="Unassembled WGS sequence"/>
</dbReference>
<keyword evidence="4" id="KW-1185">Reference proteome</keyword>
<organism evidence="3 4">
    <name type="scientific">Legionella jordanis</name>
    <dbReference type="NCBI Taxonomy" id="456"/>
    <lineage>
        <taxon>Bacteria</taxon>
        <taxon>Pseudomonadati</taxon>
        <taxon>Pseudomonadota</taxon>
        <taxon>Gammaproteobacteria</taxon>
        <taxon>Legionellales</taxon>
        <taxon>Legionellaceae</taxon>
        <taxon>Legionella</taxon>
    </lineage>
</organism>
<evidence type="ECO:0000313" key="3">
    <source>
        <dbReference type="EMBL" id="KTD19028.1"/>
    </source>
</evidence>
<keyword evidence="2" id="KW-0732">Signal</keyword>
<dbReference type="PATRIC" id="fig|456.5.peg.268"/>
<evidence type="ECO:0000313" key="4">
    <source>
        <dbReference type="Proteomes" id="UP000055035"/>
    </source>
</evidence>
<feature type="chain" id="PRO_5006914752" description="Transmembrane protein" evidence="2">
    <location>
        <begin position="22"/>
        <end position="78"/>
    </location>
</feature>
<keyword evidence="1" id="KW-1133">Transmembrane helix</keyword>
<gene>
    <name evidence="3" type="ORF">Ljor_0251</name>
</gene>
<feature type="signal peptide" evidence="2">
    <location>
        <begin position="1"/>
        <end position="21"/>
    </location>
</feature>
<evidence type="ECO:0008006" key="5">
    <source>
        <dbReference type="Google" id="ProtNLM"/>
    </source>
</evidence>
<reference evidence="3 4" key="1">
    <citation type="submission" date="2015-11" db="EMBL/GenBank/DDBJ databases">
        <title>Genomic analysis of 38 Legionella species identifies large and diverse effector repertoires.</title>
        <authorList>
            <person name="Burstein D."/>
            <person name="Amaro F."/>
            <person name="Zusman T."/>
            <person name="Lifshitz Z."/>
            <person name="Cohen O."/>
            <person name="Gilbert J.A."/>
            <person name="Pupko T."/>
            <person name="Shuman H.A."/>
            <person name="Segal G."/>
        </authorList>
    </citation>
    <scope>NUCLEOTIDE SEQUENCE [LARGE SCALE GENOMIC DNA]</scope>
    <source>
        <strain evidence="3 4">BL-540</strain>
    </source>
</reference>
<dbReference type="AlphaFoldDB" id="A0A0W0VFW6"/>
<protein>
    <recommendedName>
        <fullName evidence="5">Transmembrane protein</fullName>
    </recommendedName>
</protein>
<keyword evidence="1" id="KW-0472">Membrane</keyword>
<accession>A0A0W0VFW6</accession>
<evidence type="ECO:0000256" key="1">
    <source>
        <dbReference type="SAM" id="Phobius"/>
    </source>
</evidence>
<proteinExistence type="predicted"/>
<name>A0A0W0VFW6_9GAMM</name>
<comment type="caution">
    <text evidence="3">The sequence shown here is derived from an EMBL/GenBank/DDBJ whole genome shotgun (WGS) entry which is preliminary data.</text>
</comment>
<evidence type="ECO:0000256" key="2">
    <source>
        <dbReference type="SAM" id="SignalP"/>
    </source>
</evidence>
<dbReference type="OrthoDB" id="10002163at2"/>
<dbReference type="RefSeq" id="WP_058469833.1">
    <property type="nucleotide sequence ID" value="NZ_CAAAIC010000005.1"/>
</dbReference>
<dbReference type="EMBL" id="LNYJ01000003">
    <property type="protein sequence ID" value="KTD19028.1"/>
    <property type="molecule type" value="Genomic_DNA"/>
</dbReference>
<keyword evidence="1" id="KW-0812">Transmembrane</keyword>